<dbReference type="EMBL" id="ML977569">
    <property type="protein sequence ID" value="KAF2004174.1"/>
    <property type="molecule type" value="Genomic_DNA"/>
</dbReference>
<feature type="region of interest" description="Disordered" evidence="1">
    <location>
        <begin position="147"/>
        <end position="175"/>
    </location>
</feature>
<feature type="compositionally biased region" description="Polar residues" evidence="1">
    <location>
        <begin position="147"/>
        <end position="169"/>
    </location>
</feature>
<proteinExistence type="predicted"/>
<evidence type="ECO:0000256" key="1">
    <source>
        <dbReference type="SAM" id="MobiDB-lite"/>
    </source>
</evidence>
<gene>
    <name evidence="2" type="ORF">P154DRAFT_519713</name>
</gene>
<evidence type="ECO:0000313" key="3">
    <source>
        <dbReference type="Proteomes" id="UP000799779"/>
    </source>
</evidence>
<evidence type="ECO:0000313" key="2">
    <source>
        <dbReference type="EMBL" id="KAF2004174.1"/>
    </source>
</evidence>
<sequence length="329" mass="36285">MASLTGDASSEDEEFVLRPSGNEEEVLRLKPTRAFSLRCTTLERGSRLYTTERVLSVLEISDNENFGAKGPTKEELKFYLDTDAVFHLPVWPFNGSQTLSIFDADKHGQSASDVVERTAKPAQSLSQSHGLFDRHMCTMGGIHTPWLKTTSSPSDAKPELSTQSQSSDTKAGRVSAGLGHGVWQDEKLADVLGITPKDGTKASYDDKVEWVAKDNRRPWKAFADTTTAKKIVVEGHGWTEDGGLVLEGKGKVYAVYKPRIAMWKRNEKGEETKEVTSIDLRGIGQGALALFHDGLDDDIVRHLLLSAVAIEEQIMKSAGFDCRKYHGGW</sequence>
<name>A0A6A5WTB0_9PLEO</name>
<accession>A0A6A5WTB0</accession>
<dbReference type="AlphaFoldDB" id="A0A6A5WTB0"/>
<reference evidence="2" key="1">
    <citation type="journal article" date="2020" name="Stud. Mycol.">
        <title>101 Dothideomycetes genomes: a test case for predicting lifestyles and emergence of pathogens.</title>
        <authorList>
            <person name="Haridas S."/>
            <person name="Albert R."/>
            <person name="Binder M."/>
            <person name="Bloem J."/>
            <person name="Labutti K."/>
            <person name="Salamov A."/>
            <person name="Andreopoulos B."/>
            <person name="Baker S."/>
            <person name="Barry K."/>
            <person name="Bills G."/>
            <person name="Bluhm B."/>
            <person name="Cannon C."/>
            <person name="Castanera R."/>
            <person name="Culley D."/>
            <person name="Daum C."/>
            <person name="Ezra D."/>
            <person name="Gonzalez J."/>
            <person name="Henrissat B."/>
            <person name="Kuo A."/>
            <person name="Liang C."/>
            <person name="Lipzen A."/>
            <person name="Lutzoni F."/>
            <person name="Magnuson J."/>
            <person name="Mondo S."/>
            <person name="Nolan M."/>
            <person name="Ohm R."/>
            <person name="Pangilinan J."/>
            <person name="Park H.-J."/>
            <person name="Ramirez L."/>
            <person name="Alfaro M."/>
            <person name="Sun H."/>
            <person name="Tritt A."/>
            <person name="Yoshinaga Y."/>
            <person name="Zwiers L.-H."/>
            <person name="Turgeon B."/>
            <person name="Goodwin S."/>
            <person name="Spatafora J."/>
            <person name="Crous P."/>
            <person name="Grigoriev I."/>
        </authorList>
    </citation>
    <scope>NUCLEOTIDE SEQUENCE</scope>
    <source>
        <strain evidence="2">CBS 123094</strain>
    </source>
</reference>
<dbReference type="Proteomes" id="UP000799779">
    <property type="component" value="Unassembled WGS sequence"/>
</dbReference>
<keyword evidence="3" id="KW-1185">Reference proteome</keyword>
<dbReference type="OrthoDB" id="3798937at2759"/>
<organism evidence="2 3">
    <name type="scientific">Amniculicola lignicola CBS 123094</name>
    <dbReference type="NCBI Taxonomy" id="1392246"/>
    <lineage>
        <taxon>Eukaryota</taxon>
        <taxon>Fungi</taxon>
        <taxon>Dikarya</taxon>
        <taxon>Ascomycota</taxon>
        <taxon>Pezizomycotina</taxon>
        <taxon>Dothideomycetes</taxon>
        <taxon>Pleosporomycetidae</taxon>
        <taxon>Pleosporales</taxon>
        <taxon>Amniculicolaceae</taxon>
        <taxon>Amniculicola</taxon>
    </lineage>
</organism>
<protein>
    <submittedName>
        <fullName evidence="2">Uncharacterized protein</fullName>
    </submittedName>
</protein>